<keyword evidence="1" id="KW-1133">Transmembrane helix</keyword>
<name>A0A7S0DGC6_9EUKA</name>
<keyword evidence="1" id="KW-0812">Transmembrane</keyword>
<gene>
    <name evidence="2" type="ORF">LAMO00422_LOCUS12345</name>
</gene>
<accession>A0A7S0DGC6</accession>
<reference evidence="2" key="1">
    <citation type="submission" date="2021-01" db="EMBL/GenBank/DDBJ databases">
        <authorList>
            <person name="Corre E."/>
            <person name="Pelletier E."/>
            <person name="Niang G."/>
            <person name="Scheremetjew M."/>
            <person name="Finn R."/>
            <person name="Kale V."/>
            <person name="Holt S."/>
            <person name="Cochrane G."/>
            <person name="Meng A."/>
            <person name="Brown T."/>
            <person name="Cohen L."/>
        </authorList>
    </citation>
    <scope>NUCLEOTIDE SEQUENCE</scope>
    <source>
        <strain evidence="2">CCMP2058</strain>
    </source>
</reference>
<dbReference type="AlphaFoldDB" id="A0A7S0DGC6"/>
<evidence type="ECO:0000313" key="2">
    <source>
        <dbReference type="EMBL" id="CAD8453405.1"/>
    </source>
</evidence>
<dbReference type="EMBL" id="HBEM01018106">
    <property type="protein sequence ID" value="CAD8453405.1"/>
    <property type="molecule type" value="Transcribed_RNA"/>
</dbReference>
<proteinExistence type="predicted"/>
<feature type="transmembrane region" description="Helical" evidence="1">
    <location>
        <begin position="80"/>
        <end position="99"/>
    </location>
</feature>
<sequence>MLRQGLKLARRSVRTVPARGFAEFKHPDLPNGIPPDGIFRRPQTPLEDSKLGEDQELWIDDAQVPEPAYDVDPNVGGLSAFLQILAGFGVISLGFLITYKDPKETDRYPGSVGNPIMYQEEYEKCRYPGGRDLPYWPGSKGFSLIDRDPRAAAAAAAPTADTEEE</sequence>
<evidence type="ECO:0000256" key="1">
    <source>
        <dbReference type="SAM" id="Phobius"/>
    </source>
</evidence>
<organism evidence="2">
    <name type="scientific">Amorphochlora amoebiformis</name>
    <dbReference type="NCBI Taxonomy" id="1561963"/>
    <lineage>
        <taxon>Eukaryota</taxon>
        <taxon>Sar</taxon>
        <taxon>Rhizaria</taxon>
        <taxon>Cercozoa</taxon>
        <taxon>Chlorarachniophyceae</taxon>
        <taxon>Amorphochlora</taxon>
    </lineage>
</organism>
<protein>
    <submittedName>
        <fullName evidence="2">Uncharacterized protein</fullName>
    </submittedName>
</protein>
<keyword evidence="1" id="KW-0472">Membrane</keyword>